<accession>A0A4R3N923</accession>
<evidence type="ECO:0000256" key="1">
    <source>
        <dbReference type="SAM" id="Phobius"/>
    </source>
</evidence>
<name>A0A4R3N923_9BACI</name>
<keyword evidence="1" id="KW-0812">Transmembrane</keyword>
<evidence type="ECO:0000313" key="2">
    <source>
        <dbReference type="EMBL" id="TCT23613.1"/>
    </source>
</evidence>
<comment type="caution">
    <text evidence="2">The sequence shown here is derived from an EMBL/GenBank/DDBJ whole genome shotgun (WGS) entry which is preliminary data.</text>
</comment>
<dbReference type="AlphaFoldDB" id="A0A4R3N923"/>
<keyword evidence="1" id="KW-1133">Transmembrane helix</keyword>
<protein>
    <submittedName>
        <fullName evidence="2">Uncharacterized protein</fullName>
    </submittedName>
</protein>
<feature type="transmembrane region" description="Helical" evidence="1">
    <location>
        <begin position="82"/>
        <end position="109"/>
    </location>
</feature>
<dbReference type="EMBL" id="SMAN01000006">
    <property type="protein sequence ID" value="TCT23613.1"/>
    <property type="molecule type" value="Genomic_DNA"/>
</dbReference>
<sequence length="196" mass="23009">MFPDTKRDFSALIVATALILFICSFIFPFIILYITRDSFFRPDTYWIFESPFAAYILLMMGILFISIGLFLFLSVKKRQGKALAWVSFTISLFISLTLMIISVFNYYYFNEKGLYYNHLFSIKESHYGWDDFEKMIQVSEKEKGTTRLKELIFVTSDGREISFPFQDHFWSHLNKINSLLQRSGVPVEEQTIVIDG</sequence>
<evidence type="ECO:0000313" key="3">
    <source>
        <dbReference type="Proteomes" id="UP000294650"/>
    </source>
</evidence>
<gene>
    <name evidence="2" type="ORF">EDD68_10623</name>
</gene>
<feature type="transmembrane region" description="Helical" evidence="1">
    <location>
        <begin position="54"/>
        <end position="75"/>
    </location>
</feature>
<organism evidence="2 3">
    <name type="scientific">Melghiribacillus thermohalophilus</name>
    <dbReference type="NCBI Taxonomy" id="1324956"/>
    <lineage>
        <taxon>Bacteria</taxon>
        <taxon>Bacillati</taxon>
        <taxon>Bacillota</taxon>
        <taxon>Bacilli</taxon>
        <taxon>Bacillales</taxon>
        <taxon>Bacillaceae</taxon>
        <taxon>Melghiribacillus</taxon>
    </lineage>
</organism>
<keyword evidence="3" id="KW-1185">Reference proteome</keyword>
<proteinExistence type="predicted"/>
<reference evidence="2 3" key="1">
    <citation type="submission" date="2019-03" db="EMBL/GenBank/DDBJ databases">
        <title>Genomic Encyclopedia of Type Strains, Phase IV (KMG-IV): sequencing the most valuable type-strain genomes for metagenomic binning, comparative biology and taxonomic classification.</title>
        <authorList>
            <person name="Goeker M."/>
        </authorList>
    </citation>
    <scope>NUCLEOTIDE SEQUENCE [LARGE SCALE GENOMIC DNA]</scope>
    <source>
        <strain evidence="2 3">DSM 25894</strain>
    </source>
</reference>
<keyword evidence="1" id="KW-0472">Membrane</keyword>
<feature type="transmembrane region" description="Helical" evidence="1">
    <location>
        <begin position="12"/>
        <end position="34"/>
    </location>
</feature>
<dbReference type="Proteomes" id="UP000294650">
    <property type="component" value="Unassembled WGS sequence"/>
</dbReference>